<sequence length="151" mass="16329">MSARRGGEGRGQQPKPSSGRGGRGSTLDPSVSSSSKPTQPDQLPPVSSTCMRPPRPDFGTAGRKVIVRANHFLVQLAETVLTQYHVSITPEVTSKKVCREIMGQLIKTYGASHLSKRMLAYDGRKIAYSAAPLPFTSMDFVVKLVDKDGAR</sequence>
<feature type="domain" description="Protein argonaute N-terminal" evidence="2">
    <location>
        <begin position="63"/>
        <end position="146"/>
    </location>
</feature>
<gene>
    <name evidence="3" type="ORF">OLEA9_A022677</name>
</gene>
<dbReference type="Proteomes" id="UP000594638">
    <property type="component" value="Unassembled WGS sequence"/>
</dbReference>
<reference evidence="3 4" key="1">
    <citation type="submission" date="2019-12" db="EMBL/GenBank/DDBJ databases">
        <authorList>
            <person name="Alioto T."/>
            <person name="Alioto T."/>
            <person name="Gomez Garrido J."/>
        </authorList>
    </citation>
    <scope>NUCLEOTIDE SEQUENCE [LARGE SCALE GENOMIC DNA]</scope>
</reference>
<dbReference type="PANTHER" id="PTHR22891">
    <property type="entry name" value="EUKARYOTIC TRANSLATION INITIATION FACTOR 2C"/>
    <property type="match status" value="1"/>
</dbReference>
<evidence type="ECO:0000259" key="2">
    <source>
        <dbReference type="Pfam" id="PF16486"/>
    </source>
</evidence>
<evidence type="ECO:0000313" key="4">
    <source>
        <dbReference type="Proteomes" id="UP000594638"/>
    </source>
</evidence>
<name>A0A8S0QBH9_OLEEU</name>
<dbReference type="AlphaFoldDB" id="A0A8S0QBH9"/>
<accession>A0A8S0QBH9</accession>
<dbReference type="EMBL" id="CACTIH010001828">
    <property type="protein sequence ID" value="CAA2964694.1"/>
    <property type="molecule type" value="Genomic_DNA"/>
</dbReference>
<dbReference type="Gramene" id="OE9A022677T1">
    <property type="protein sequence ID" value="OE9A022677C1"/>
    <property type="gene ID" value="OE9A022677"/>
</dbReference>
<comment type="caution">
    <text evidence="3">The sequence shown here is derived from an EMBL/GenBank/DDBJ whole genome shotgun (WGS) entry which is preliminary data.</text>
</comment>
<keyword evidence="4" id="KW-1185">Reference proteome</keyword>
<dbReference type="OrthoDB" id="1938994at2759"/>
<proteinExistence type="predicted"/>
<feature type="region of interest" description="Disordered" evidence="1">
    <location>
        <begin position="1"/>
        <end position="60"/>
    </location>
</feature>
<evidence type="ECO:0000313" key="3">
    <source>
        <dbReference type="EMBL" id="CAA2964694.1"/>
    </source>
</evidence>
<organism evidence="3 4">
    <name type="scientific">Olea europaea subsp. europaea</name>
    <dbReference type="NCBI Taxonomy" id="158383"/>
    <lineage>
        <taxon>Eukaryota</taxon>
        <taxon>Viridiplantae</taxon>
        <taxon>Streptophyta</taxon>
        <taxon>Embryophyta</taxon>
        <taxon>Tracheophyta</taxon>
        <taxon>Spermatophyta</taxon>
        <taxon>Magnoliopsida</taxon>
        <taxon>eudicotyledons</taxon>
        <taxon>Gunneridae</taxon>
        <taxon>Pentapetalae</taxon>
        <taxon>asterids</taxon>
        <taxon>lamiids</taxon>
        <taxon>Lamiales</taxon>
        <taxon>Oleaceae</taxon>
        <taxon>Oleeae</taxon>
        <taxon>Olea</taxon>
    </lineage>
</organism>
<dbReference type="Pfam" id="PF16486">
    <property type="entry name" value="ArgoN"/>
    <property type="match status" value="1"/>
</dbReference>
<dbReference type="InterPro" id="IPR032474">
    <property type="entry name" value="Argonaute_N"/>
</dbReference>
<evidence type="ECO:0000256" key="1">
    <source>
        <dbReference type="SAM" id="MobiDB-lite"/>
    </source>
</evidence>
<protein>
    <recommendedName>
        <fullName evidence="2">Protein argonaute N-terminal domain-containing protein</fullName>
    </recommendedName>
</protein>
<feature type="compositionally biased region" description="Polar residues" evidence="1">
    <location>
        <begin position="27"/>
        <end position="50"/>
    </location>
</feature>